<evidence type="ECO:0000256" key="7">
    <source>
        <dbReference type="ARBA" id="ARBA00023136"/>
    </source>
</evidence>
<sequence length="387" mass="42702">MATDQQKKPASERFLPFSRVSSHREIVRQFTPNWFALTMGTGIVFLVLLGLPFQMPGQHQLAMALWMIDGLFFLLFTILFAARLIRFPETVRPMLDHPVQSMFLGAIPMGLIPVVNGLSVFGVELFGPFALSLAHGLWWFDAGLAVLIACLVPYRMFTTQQHSAEQMTAVWLLPIVAPEVTASSAGVLAPHLSQSAAQLLVATGYVLWAISVPLAFSVLTIVFLRLAFHKLPHRDMAASSWLTLGPIGTGSLGLLLLGQAAPFAFSGTPLQQVAIVARDFGLLAGLLMWGVGIWWLITAVVLTLRYYREGMTFNMGWWGFTFPIGVYTVATFTLFRLTHFFPFALFGTVLTVALIGFWLIVISRTLTGMWHGNLFQAPCLVKPGTQD</sequence>
<feature type="transmembrane region" description="Helical" evidence="8">
    <location>
        <begin position="137"/>
        <end position="157"/>
    </location>
</feature>
<keyword evidence="7 8" id="KW-0472">Membrane</keyword>
<evidence type="ECO:0000256" key="4">
    <source>
        <dbReference type="ARBA" id="ARBA00022475"/>
    </source>
</evidence>
<dbReference type="Gene3D" id="1.50.10.150">
    <property type="entry name" value="Voltage-dependent anion channel"/>
    <property type="match status" value="1"/>
</dbReference>
<feature type="transmembrane region" description="Helical" evidence="8">
    <location>
        <begin position="34"/>
        <end position="55"/>
    </location>
</feature>
<dbReference type="GeneID" id="66513172"/>
<comment type="similarity">
    <text evidence="2">Belongs to the tellurite-resistance/dicarboxylate transporter (TDT) family.</text>
</comment>
<dbReference type="EMBL" id="JANSLM010000008">
    <property type="protein sequence ID" value="MDT8840040.1"/>
    <property type="molecule type" value="Genomic_DNA"/>
</dbReference>
<dbReference type="GO" id="GO:0005886">
    <property type="term" value="C:plasma membrane"/>
    <property type="evidence" value="ECO:0007669"/>
    <property type="project" value="UniProtKB-SubCell"/>
</dbReference>
<name>A0AAP5QAD6_9BURK</name>
<dbReference type="Proteomes" id="UP001246473">
    <property type="component" value="Unassembled WGS sequence"/>
</dbReference>
<keyword evidence="4" id="KW-1003">Cell membrane</keyword>
<keyword evidence="3" id="KW-0813">Transport</keyword>
<dbReference type="GO" id="GO:0000319">
    <property type="term" value="F:sulfite transmembrane transporter activity"/>
    <property type="evidence" value="ECO:0007669"/>
    <property type="project" value="TreeGrafter"/>
</dbReference>
<evidence type="ECO:0000256" key="6">
    <source>
        <dbReference type="ARBA" id="ARBA00022989"/>
    </source>
</evidence>
<dbReference type="Pfam" id="PF03595">
    <property type="entry name" value="SLAC1"/>
    <property type="match status" value="1"/>
</dbReference>
<protein>
    <submittedName>
        <fullName evidence="10">TDT family transporter</fullName>
    </submittedName>
    <submittedName>
        <fullName evidence="9">Voltage-dependent anion channel family protein</fullName>
    </submittedName>
</protein>
<dbReference type="InterPro" id="IPR038665">
    <property type="entry name" value="Voltage-dep_anion_channel_sf"/>
</dbReference>
<dbReference type="Proteomes" id="UP000032614">
    <property type="component" value="Plasmid pBIL"/>
</dbReference>
<dbReference type="AlphaFoldDB" id="A0AAP5QAD6"/>
<comment type="subcellular location">
    <subcellularLocation>
        <location evidence="1">Cell membrane</location>
        <topology evidence="1">Multi-pass membrane protein</topology>
    </subcellularLocation>
</comment>
<reference evidence="9 11" key="1">
    <citation type="journal article" date="2015" name="Genome Announc.">
        <title>Complete genome sequences for 59 burkholderia isolates, both pathogenic and near neighbor.</title>
        <authorList>
            <person name="Johnson S.L."/>
            <person name="Bishop-Lilly K.A."/>
            <person name="Ladner J.T."/>
            <person name="Daligault H.E."/>
            <person name="Davenport K.W."/>
            <person name="Jaissle J."/>
            <person name="Frey K.G."/>
            <person name="Koroleva G.I."/>
            <person name="Bruce D.C."/>
            <person name="Coyne S.R."/>
            <person name="Broomall S.M."/>
            <person name="Li P.E."/>
            <person name="Teshima H."/>
            <person name="Gibbons H.S."/>
            <person name="Palacios G.F."/>
            <person name="Rosenzweig C.N."/>
            <person name="Redden C.L."/>
            <person name="Xu Y."/>
            <person name="Minogue T.D."/>
            <person name="Chain P.S."/>
        </authorList>
    </citation>
    <scope>NUCLEOTIDE SEQUENCE [LARGE SCALE GENOMIC DNA]</scope>
    <source>
        <strain evidence="9 11">ATCC BAA-463</strain>
        <plasmid evidence="9 11">pBIL</plasmid>
    </source>
</reference>
<evidence type="ECO:0000313" key="12">
    <source>
        <dbReference type="Proteomes" id="UP001246473"/>
    </source>
</evidence>
<organism evidence="10 12">
    <name type="scientific">Paraburkholderia fungorum</name>
    <dbReference type="NCBI Taxonomy" id="134537"/>
    <lineage>
        <taxon>Bacteria</taxon>
        <taxon>Pseudomonadati</taxon>
        <taxon>Pseudomonadota</taxon>
        <taxon>Betaproteobacteria</taxon>
        <taxon>Burkholderiales</taxon>
        <taxon>Burkholderiaceae</taxon>
        <taxon>Paraburkholderia</taxon>
    </lineage>
</organism>
<feature type="transmembrane region" description="Helical" evidence="8">
    <location>
        <begin position="205"/>
        <end position="228"/>
    </location>
</feature>
<dbReference type="CDD" id="cd09318">
    <property type="entry name" value="TDT_SSU1"/>
    <property type="match status" value="1"/>
</dbReference>
<reference evidence="10" key="2">
    <citation type="submission" date="2022-08" db="EMBL/GenBank/DDBJ databases">
        <authorList>
            <person name="Kim S.-J."/>
        </authorList>
    </citation>
    <scope>NUCLEOTIDE SEQUENCE</scope>
    <source>
        <strain evidence="10">KJ</strain>
    </source>
</reference>
<evidence type="ECO:0000313" key="9">
    <source>
        <dbReference type="EMBL" id="AJZ56172.1"/>
    </source>
</evidence>
<geneLocation type="plasmid" evidence="9 11">
    <name>pBIL</name>
</geneLocation>
<keyword evidence="6 8" id="KW-1133">Transmembrane helix</keyword>
<feature type="transmembrane region" description="Helical" evidence="8">
    <location>
        <begin position="341"/>
        <end position="361"/>
    </location>
</feature>
<dbReference type="EMBL" id="CP010024">
    <property type="protein sequence ID" value="AJZ56172.1"/>
    <property type="molecule type" value="Genomic_DNA"/>
</dbReference>
<proteinExistence type="inferred from homology"/>
<feature type="transmembrane region" description="Helical" evidence="8">
    <location>
        <begin position="280"/>
        <end position="304"/>
    </location>
</feature>
<accession>A0AAP5QAD6</accession>
<dbReference type="PANTHER" id="PTHR31686:SF1">
    <property type="entry name" value="SULFITE EFFLUX PUMP SSU1"/>
    <property type="match status" value="1"/>
</dbReference>
<feature type="transmembrane region" description="Helical" evidence="8">
    <location>
        <begin position="169"/>
        <end position="193"/>
    </location>
</feature>
<dbReference type="PANTHER" id="PTHR31686">
    <property type="match status" value="1"/>
</dbReference>
<evidence type="ECO:0000313" key="11">
    <source>
        <dbReference type="Proteomes" id="UP000032614"/>
    </source>
</evidence>
<dbReference type="InterPro" id="IPR051629">
    <property type="entry name" value="Sulfite_efflux_TDT"/>
</dbReference>
<dbReference type="InterPro" id="IPR004695">
    <property type="entry name" value="SLAC1/Mae1/Ssu1/TehA"/>
</dbReference>
<keyword evidence="5 8" id="KW-0812">Transmembrane</keyword>
<dbReference type="RefSeq" id="WP_028196991.1">
    <property type="nucleotide sequence ID" value="NZ_CADFGE010000013.1"/>
</dbReference>
<feature type="transmembrane region" description="Helical" evidence="8">
    <location>
        <begin position="103"/>
        <end position="131"/>
    </location>
</feature>
<feature type="transmembrane region" description="Helical" evidence="8">
    <location>
        <begin position="61"/>
        <end position="82"/>
    </location>
</feature>
<evidence type="ECO:0000256" key="3">
    <source>
        <dbReference type="ARBA" id="ARBA00022448"/>
    </source>
</evidence>
<evidence type="ECO:0000313" key="10">
    <source>
        <dbReference type="EMBL" id="MDT8840040.1"/>
    </source>
</evidence>
<evidence type="ECO:0000256" key="8">
    <source>
        <dbReference type="SAM" id="Phobius"/>
    </source>
</evidence>
<keyword evidence="9" id="KW-0614">Plasmid</keyword>
<dbReference type="KEGG" id="bfn:OI25_7903"/>
<evidence type="ECO:0000256" key="2">
    <source>
        <dbReference type="ARBA" id="ARBA00008566"/>
    </source>
</evidence>
<feature type="transmembrane region" description="Helical" evidence="8">
    <location>
        <begin position="316"/>
        <end position="335"/>
    </location>
</feature>
<evidence type="ECO:0000256" key="5">
    <source>
        <dbReference type="ARBA" id="ARBA00022692"/>
    </source>
</evidence>
<evidence type="ECO:0000256" key="1">
    <source>
        <dbReference type="ARBA" id="ARBA00004651"/>
    </source>
</evidence>
<gene>
    <name evidence="9" type="ORF">OI25_7903</name>
    <name evidence="10" type="ORF">ParKJ_21675</name>
</gene>
<feature type="transmembrane region" description="Helical" evidence="8">
    <location>
        <begin position="240"/>
        <end position="260"/>
    </location>
</feature>